<dbReference type="InterPro" id="IPR050223">
    <property type="entry name" value="D-isomer_2-hydroxyacid_DH"/>
</dbReference>
<name>A0A0N4VCX6_ENTVE</name>
<dbReference type="OrthoDB" id="1621027at2759"/>
<evidence type="ECO:0000313" key="8">
    <source>
        <dbReference type="WBParaSite" id="EVEC_0000843901-mRNA-1"/>
    </source>
</evidence>
<dbReference type="InterPro" id="IPR029752">
    <property type="entry name" value="D-isomer_DH_CS1"/>
</dbReference>
<dbReference type="InterPro" id="IPR029753">
    <property type="entry name" value="D-isomer_DH_CS"/>
</dbReference>
<dbReference type="SUPFAM" id="SSF52283">
    <property type="entry name" value="Formate/glycerate dehydrogenase catalytic domain-like"/>
    <property type="match status" value="1"/>
</dbReference>
<dbReference type="WBParaSite" id="EVEC_0000843901-mRNA-1">
    <property type="protein sequence ID" value="EVEC_0000843901-mRNA-1"/>
    <property type="gene ID" value="EVEC_0000843901"/>
</dbReference>
<dbReference type="AlphaFoldDB" id="A0A0N4VCX6"/>
<evidence type="ECO:0000259" key="4">
    <source>
        <dbReference type="Pfam" id="PF00389"/>
    </source>
</evidence>
<keyword evidence="1 3" id="KW-0560">Oxidoreductase</keyword>
<dbReference type="Gene3D" id="3.40.50.720">
    <property type="entry name" value="NAD(P)-binding Rossmann-like Domain"/>
    <property type="match status" value="2"/>
</dbReference>
<dbReference type="CDD" id="cd05301">
    <property type="entry name" value="GDH"/>
    <property type="match status" value="1"/>
</dbReference>
<dbReference type="GO" id="GO:0051287">
    <property type="term" value="F:NAD binding"/>
    <property type="evidence" value="ECO:0007669"/>
    <property type="project" value="InterPro"/>
</dbReference>
<sequence length="331" mass="36437">MNQILRAAKFANAPSVLVTAQEVVVPRVYKNFNVAHYKYAKTMPRDLLLEEIPKHEGLYCLLRDKIDKQVLEKAKKLKVISTMSVGYDHIDIKECKKRGIIVTNTPDVLTETTAETTLALMLATARRFPEAIREAKTGGWGTWQPFYMCGVGIRDSVVGIIGFGRIGQSVAQKIKSFNPSKILCYDPYPNEEHAKPFGAKFVSMDELLAKSDFVTINCAATAENAGMMNKEAFKKMKKNAVLVNTSRGTLVNQTDLHEALTNGTIRAAGLDVTTPEPLPLDSPLFKLDNCIVLPHIGSATEATRKDMMELAEDGLIAALTGKQIPAKIRAV</sequence>
<evidence type="ECO:0000256" key="2">
    <source>
        <dbReference type="ARBA" id="ARBA00073306"/>
    </source>
</evidence>
<dbReference type="GO" id="GO:0008465">
    <property type="term" value="F:hydroxypyruvate reductase (NADH) activity"/>
    <property type="evidence" value="ECO:0007669"/>
    <property type="project" value="TreeGrafter"/>
</dbReference>
<dbReference type="EMBL" id="UXUI01009164">
    <property type="protein sequence ID" value="VDD93172.1"/>
    <property type="molecule type" value="Genomic_DNA"/>
</dbReference>
<dbReference type="FunFam" id="3.40.50.720:FF:000026">
    <property type="entry name" value="Glyoxylate/hydroxypyruvate reductase B"/>
    <property type="match status" value="1"/>
</dbReference>
<evidence type="ECO:0000313" key="7">
    <source>
        <dbReference type="Proteomes" id="UP000274131"/>
    </source>
</evidence>
<comment type="similarity">
    <text evidence="3">Belongs to the D-isomer specific 2-hydroxyacid dehydrogenase family.</text>
</comment>
<proteinExistence type="inferred from homology"/>
<feature type="domain" description="D-isomer specific 2-hydroxyacid dehydrogenase catalytic" evidence="4">
    <location>
        <begin position="34"/>
        <end position="325"/>
    </location>
</feature>
<reference evidence="6 7" key="2">
    <citation type="submission" date="2018-10" db="EMBL/GenBank/DDBJ databases">
        <authorList>
            <consortium name="Pathogen Informatics"/>
        </authorList>
    </citation>
    <scope>NUCLEOTIDE SEQUENCE [LARGE SCALE GENOMIC DNA]</scope>
</reference>
<dbReference type="Proteomes" id="UP000274131">
    <property type="component" value="Unassembled WGS sequence"/>
</dbReference>
<dbReference type="InterPro" id="IPR036291">
    <property type="entry name" value="NAD(P)-bd_dom_sf"/>
</dbReference>
<protein>
    <recommendedName>
        <fullName evidence="2">Glyoxylate reductase/hydroxypyruvate reductase</fullName>
    </recommendedName>
</protein>
<dbReference type="InterPro" id="IPR006140">
    <property type="entry name" value="D-isomer_DH_NAD-bd"/>
</dbReference>
<dbReference type="InterPro" id="IPR006139">
    <property type="entry name" value="D-isomer_2_OHA_DH_cat_dom"/>
</dbReference>
<dbReference type="GO" id="GO:0030267">
    <property type="term" value="F:glyoxylate reductase (NADPH) activity"/>
    <property type="evidence" value="ECO:0007669"/>
    <property type="project" value="TreeGrafter"/>
</dbReference>
<evidence type="ECO:0000313" key="6">
    <source>
        <dbReference type="EMBL" id="VDD93172.1"/>
    </source>
</evidence>
<evidence type="ECO:0000256" key="3">
    <source>
        <dbReference type="RuleBase" id="RU003719"/>
    </source>
</evidence>
<gene>
    <name evidence="6" type="ORF">EVEC_LOCUS7923</name>
</gene>
<dbReference type="PANTHER" id="PTHR10996:SF277">
    <property type="entry name" value="GLYOXYLATE REDUCTASE_HYDROXYPYRUVATE REDUCTASE"/>
    <property type="match status" value="1"/>
</dbReference>
<reference evidence="8" key="1">
    <citation type="submission" date="2017-02" db="UniProtKB">
        <authorList>
            <consortium name="WormBaseParasite"/>
        </authorList>
    </citation>
    <scope>IDENTIFICATION</scope>
</reference>
<dbReference type="SUPFAM" id="SSF51735">
    <property type="entry name" value="NAD(P)-binding Rossmann-fold domains"/>
    <property type="match status" value="1"/>
</dbReference>
<organism evidence="8">
    <name type="scientific">Enterobius vermicularis</name>
    <name type="common">Human pinworm</name>
    <dbReference type="NCBI Taxonomy" id="51028"/>
    <lineage>
        <taxon>Eukaryota</taxon>
        <taxon>Metazoa</taxon>
        <taxon>Ecdysozoa</taxon>
        <taxon>Nematoda</taxon>
        <taxon>Chromadorea</taxon>
        <taxon>Rhabditida</taxon>
        <taxon>Spirurina</taxon>
        <taxon>Oxyuridomorpha</taxon>
        <taxon>Oxyuroidea</taxon>
        <taxon>Oxyuridae</taxon>
        <taxon>Enterobius</taxon>
    </lineage>
</organism>
<dbReference type="Pfam" id="PF02826">
    <property type="entry name" value="2-Hacid_dh_C"/>
    <property type="match status" value="1"/>
</dbReference>
<evidence type="ECO:0000259" key="5">
    <source>
        <dbReference type="Pfam" id="PF02826"/>
    </source>
</evidence>
<accession>A0A0N4VCX6</accession>
<evidence type="ECO:0000256" key="1">
    <source>
        <dbReference type="ARBA" id="ARBA00023002"/>
    </source>
</evidence>
<dbReference type="GO" id="GO:0005829">
    <property type="term" value="C:cytosol"/>
    <property type="evidence" value="ECO:0007669"/>
    <property type="project" value="TreeGrafter"/>
</dbReference>
<dbReference type="PROSITE" id="PS00065">
    <property type="entry name" value="D_2_HYDROXYACID_DH_1"/>
    <property type="match status" value="1"/>
</dbReference>
<feature type="domain" description="D-isomer specific 2-hydroxyacid dehydrogenase NAD-binding" evidence="5">
    <location>
        <begin position="118"/>
        <end position="297"/>
    </location>
</feature>
<keyword evidence="7" id="KW-1185">Reference proteome</keyword>
<dbReference type="Pfam" id="PF00389">
    <property type="entry name" value="2-Hacid_dh"/>
    <property type="match status" value="1"/>
</dbReference>
<dbReference type="PANTHER" id="PTHR10996">
    <property type="entry name" value="2-HYDROXYACID DEHYDROGENASE-RELATED"/>
    <property type="match status" value="1"/>
</dbReference>
<dbReference type="STRING" id="51028.A0A0N4VCX6"/>
<dbReference type="PROSITE" id="PS00671">
    <property type="entry name" value="D_2_HYDROXYACID_DH_3"/>
    <property type="match status" value="1"/>
</dbReference>